<dbReference type="Gene3D" id="3.30.360.10">
    <property type="entry name" value="Dihydrodipicolinate Reductase, domain 2"/>
    <property type="match status" value="1"/>
</dbReference>
<dbReference type="PROSITE" id="PS51671">
    <property type="entry name" value="ACT"/>
    <property type="match status" value="1"/>
</dbReference>
<comment type="pathway">
    <text evidence="2 15">Amino-acid biosynthesis; L-threonine biosynthesis; L-threonine from L-aspartate: step 3/5.</text>
</comment>
<dbReference type="Proteomes" id="UP001232750">
    <property type="component" value="Unassembled WGS sequence"/>
</dbReference>
<gene>
    <name evidence="18" type="ORF">QNJ86_11345</name>
</gene>
<dbReference type="Pfam" id="PF00742">
    <property type="entry name" value="Homoserine_dh"/>
    <property type="match status" value="1"/>
</dbReference>
<dbReference type="NCBIfam" id="NF004976">
    <property type="entry name" value="PRK06349.1"/>
    <property type="match status" value="1"/>
</dbReference>
<dbReference type="Gene3D" id="3.40.50.720">
    <property type="entry name" value="NAD(P)-binding Rossmann-like Domain"/>
    <property type="match status" value="1"/>
</dbReference>
<dbReference type="EMBL" id="JASJEU010000022">
    <property type="protein sequence ID" value="MDJ1651397.1"/>
    <property type="molecule type" value="Genomic_DNA"/>
</dbReference>
<accession>A0ABT7DPS5</accession>
<evidence type="ECO:0000256" key="8">
    <source>
        <dbReference type="ARBA" id="ARBA00022697"/>
    </source>
</evidence>
<dbReference type="SUPFAM" id="SSF55347">
    <property type="entry name" value="Glyceraldehyde-3-phosphate dehydrogenase-like, C-terminal domain"/>
    <property type="match status" value="1"/>
</dbReference>
<keyword evidence="11 15" id="KW-0486">Methionine biosynthesis</keyword>
<dbReference type="PANTHER" id="PTHR43331">
    <property type="entry name" value="HOMOSERINE DEHYDROGENASE"/>
    <property type="match status" value="1"/>
</dbReference>
<organism evidence="18 19">
    <name type="scientific">Gordonibacter faecis</name>
    <dbReference type="NCBI Taxonomy" id="3047475"/>
    <lineage>
        <taxon>Bacteria</taxon>
        <taxon>Bacillati</taxon>
        <taxon>Actinomycetota</taxon>
        <taxon>Coriobacteriia</taxon>
        <taxon>Eggerthellales</taxon>
        <taxon>Eggerthellaceae</taxon>
        <taxon>Gordonibacter</taxon>
    </lineage>
</organism>
<dbReference type="InterPro" id="IPR016204">
    <property type="entry name" value="HDH"/>
</dbReference>
<dbReference type="SUPFAM" id="SSF55021">
    <property type="entry name" value="ACT-like"/>
    <property type="match status" value="1"/>
</dbReference>
<name>A0ABT7DPS5_9ACTN</name>
<dbReference type="InterPro" id="IPR001342">
    <property type="entry name" value="HDH_cat"/>
</dbReference>
<evidence type="ECO:0000256" key="10">
    <source>
        <dbReference type="ARBA" id="ARBA00023002"/>
    </source>
</evidence>
<sequence>MTVKLGLVGTGTVGGGCIDILQNHRDDFKRHYGIDVELVRVCSRNPEQAIAHGVEDIFTQDFHDILNDPDIDIVIELIGGTTVARDIVVGALRAGKNVVTANKALMATHGEEVMTAADEAGKEIAFEASVGGGIPIIDPLKHSLIANEISSVMGIVNGTTNYMLTRMAEDDMPYADVLAEAQAKGFAEADPTADVDGLDAAAKIAILASIAFNSRVTLGDVYAEGIRNITPLDLQIAKDMGYCVKLLAHAHRTAEGVDVRVHPTMLPLSHQLATVNGVFNAIYVVGDAVGETMFFGEGAGAGAAASAVMGDVLEIARHVQQGIGPIVGCTCTDKLPLVPMEELKTKYYIRFAVADRSGVLAAMAGVFAKHNVSVLSVIQRGKKDADTVNITYVTHTAREKSVRDVLAEIAELDDVLRDAPSVIRVQD</sequence>
<evidence type="ECO:0000259" key="17">
    <source>
        <dbReference type="PROSITE" id="PS51671"/>
    </source>
</evidence>
<dbReference type="Gene3D" id="3.30.70.260">
    <property type="match status" value="1"/>
</dbReference>
<evidence type="ECO:0000256" key="15">
    <source>
        <dbReference type="RuleBase" id="RU000579"/>
    </source>
</evidence>
<dbReference type="InterPro" id="IPR019811">
    <property type="entry name" value="HDH_CS"/>
</dbReference>
<dbReference type="InterPro" id="IPR045865">
    <property type="entry name" value="ACT-like_dom_sf"/>
</dbReference>
<keyword evidence="10 15" id="KW-0560">Oxidoreductase</keyword>
<comment type="function">
    <text evidence="12">Catalyzes the conversion of L-aspartate-beta-semialdehyde (L-Asa) to L-homoserine (L-Hse), the third step in the biosynthesis of threonine and methionine from aspartate.</text>
</comment>
<evidence type="ECO:0000313" key="19">
    <source>
        <dbReference type="Proteomes" id="UP001232750"/>
    </source>
</evidence>
<dbReference type="PROSITE" id="PS51257">
    <property type="entry name" value="PROKAR_LIPOPROTEIN"/>
    <property type="match status" value="1"/>
</dbReference>
<reference evidence="18 19" key="1">
    <citation type="submission" date="2023-05" db="EMBL/GenBank/DDBJ databases">
        <title>Gordonibacter KGMB12511T sp. nov., isolated from faeces of healthy Korean.</title>
        <authorList>
            <person name="Kim H.S."/>
            <person name="Kim J.-S."/>
            <person name="Suh M.K."/>
            <person name="Eom M.K."/>
            <person name="Do H.E."/>
            <person name="Lee J.-S."/>
        </authorList>
    </citation>
    <scope>NUCLEOTIDE SEQUENCE [LARGE SCALE GENOMIC DNA]</scope>
    <source>
        <strain evidence="18 19">KGMB12511</strain>
    </source>
</reference>
<comment type="caution">
    <text evidence="18">The sequence shown here is derived from an EMBL/GenBank/DDBJ whole genome shotgun (WGS) entry which is preliminary data.</text>
</comment>
<comment type="similarity">
    <text evidence="4 16">Belongs to the homoserine dehydrogenase family.</text>
</comment>
<evidence type="ECO:0000256" key="4">
    <source>
        <dbReference type="ARBA" id="ARBA00006753"/>
    </source>
</evidence>
<evidence type="ECO:0000256" key="6">
    <source>
        <dbReference type="ARBA" id="ARBA00013376"/>
    </source>
</evidence>
<dbReference type="SUPFAM" id="SSF51735">
    <property type="entry name" value="NAD(P)-binding Rossmann-fold domains"/>
    <property type="match status" value="1"/>
</dbReference>
<evidence type="ECO:0000256" key="14">
    <source>
        <dbReference type="ARBA" id="ARBA00049031"/>
    </source>
</evidence>
<dbReference type="CDD" id="cd04881">
    <property type="entry name" value="ACT_HSDH-Hom"/>
    <property type="match status" value="1"/>
</dbReference>
<evidence type="ECO:0000313" key="18">
    <source>
        <dbReference type="EMBL" id="MDJ1651397.1"/>
    </source>
</evidence>
<evidence type="ECO:0000256" key="16">
    <source>
        <dbReference type="RuleBase" id="RU004171"/>
    </source>
</evidence>
<keyword evidence="9 15" id="KW-0521">NADP</keyword>
<evidence type="ECO:0000256" key="3">
    <source>
        <dbReference type="ARBA" id="ARBA00005062"/>
    </source>
</evidence>
<dbReference type="PANTHER" id="PTHR43331:SF1">
    <property type="entry name" value="HOMOSERINE DEHYDROGENASE"/>
    <property type="match status" value="1"/>
</dbReference>
<dbReference type="Pfam" id="PF01842">
    <property type="entry name" value="ACT"/>
    <property type="match status" value="1"/>
</dbReference>
<feature type="domain" description="ACT" evidence="17">
    <location>
        <begin position="348"/>
        <end position="427"/>
    </location>
</feature>
<dbReference type="RefSeq" id="WP_283832742.1">
    <property type="nucleotide sequence ID" value="NZ_JASJEU010000022.1"/>
</dbReference>
<dbReference type="PROSITE" id="PS01042">
    <property type="entry name" value="HOMOSER_DHGENASE"/>
    <property type="match status" value="1"/>
</dbReference>
<evidence type="ECO:0000256" key="9">
    <source>
        <dbReference type="ARBA" id="ARBA00022857"/>
    </source>
</evidence>
<dbReference type="InterPro" id="IPR005106">
    <property type="entry name" value="Asp/hSer_DH_NAD-bd"/>
</dbReference>
<evidence type="ECO:0000256" key="13">
    <source>
        <dbReference type="ARBA" id="ARBA00048841"/>
    </source>
</evidence>
<comment type="cofactor">
    <cofactor evidence="1">
        <name>a metal cation</name>
        <dbReference type="ChEBI" id="CHEBI:25213"/>
    </cofactor>
</comment>
<evidence type="ECO:0000256" key="11">
    <source>
        <dbReference type="ARBA" id="ARBA00023167"/>
    </source>
</evidence>
<comment type="catalytic activity">
    <reaction evidence="14">
        <text>L-homoserine + NAD(+) = L-aspartate 4-semialdehyde + NADH + H(+)</text>
        <dbReference type="Rhea" id="RHEA:15757"/>
        <dbReference type="ChEBI" id="CHEBI:15378"/>
        <dbReference type="ChEBI" id="CHEBI:57476"/>
        <dbReference type="ChEBI" id="CHEBI:57540"/>
        <dbReference type="ChEBI" id="CHEBI:57945"/>
        <dbReference type="ChEBI" id="CHEBI:537519"/>
        <dbReference type="EC" id="1.1.1.3"/>
    </reaction>
    <physiologicalReaction direction="right-to-left" evidence="14">
        <dbReference type="Rhea" id="RHEA:15759"/>
    </physiologicalReaction>
</comment>
<evidence type="ECO:0000256" key="2">
    <source>
        <dbReference type="ARBA" id="ARBA00005056"/>
    </source>
</evidence>
<comment type="pathway">
    <text evidence="3 15">Amino-acid biosynthesis; L-methionine biosynthesis via de novo pathway; L-homoserine from L-aspartate: step 3/3.</text>
</comment>
<keyword evidence="19" id="KW-1185">Reference proteome</keyword>
<dbReference type="InterPro" id="IPR036291">
    <property type="entry name" value="NAD(P)-bd_dom_sf"/>
</dbReference>
<dbReference type="GO" id="GO:0004412">
    <property type="term" value="F:homoserine dehydrogenase activity"/>
    <property type="evidence" value="ECO:0007669"/>
    <property type="project" value="UniProtKB-EC"/>
</dbReference>
<keyword evidence="7 15" id="KW-0028">Amino-acid biosynthesis</keyword>
<evidence type="ECO:0000256" key="5">
    <source>
        <dbReference type="ARBA" id="ARBA00013213"/>
    </source>
</evidence>
<protein>
    <recommendedName>
        <fullName evidence="6 15">Homoserine dehydrogenase</fullName>
        <ecNumber evidence="5 15">1.1.1.3</ecNumber>
    </recommendedName>
</protein>
<proteinExistence type="inferred from homology"/>
<dbReference type="InterPro" id="IPR002912">
    <property type="entry name" value="ACT_dom"/>
</dbReference>
<dbReference type="Pfam" id="PF03447">
    <property type="entry name" value="NAD_binding_3"/>
    <property type="match status" value="1"/>
</dbReference>
<dbReference type="EC" id="1.1.1.3" evidence="5 15"/>
<evidence type="ECO:0000256" key="7">
    <source>
        <dbReference type="ARBA" id="ARBA00022605"/>
    </source>
</evidence>
<evidence type="ECO:0000256" key="1">
    <source>
        <dbReference type="ARBA" id="ARBA00001920"/>
    </source>
</evidence>
<dbReference type="PIRSF" id="PIRSF000098">
    <property type="entry name" value="Homoser_dehydrog"/>
    <property type="match status" value="1"/>
</dbReference>
<comment type="catalytic activity">
    <reaction evidence="13">
        <text>L-homoserine + NADP(+) = L-aspartate 4-semialdehyde + NADPH + H(+)</text>
        <dbReference type="Rhea" id="RHEA:15761"/>
        <dbReference type="ChEBI" id="CHEBI:15378"/>
        <dbReference type="ChEBI" id="CHEBI:57476"/>
        <dbReference type="ChEBI" id="CHEBI:57783"/>
        <dbReference type="ChEBI" id="CHEBI:58349"/>
        <dbReference type="ChEBI" id="CHEBI:537519"/>
        <dbReference type="EC" id="1.1.1.3"/>
    </reaction>
    <physiologicalReaction direction="right-to-left" evidence="13">
        <dbReference type="Rhea" id="RHEA:15763"/>
    </physiologicalReaction>
</comment>
<keyword evidence="8 15" id="KW-0791">Threonine biosynthesis</keyword>
<evidence type="ECO:0000256" key="12">
    <source>
        <dbReference type="ARBA" id="ARBA00044930"/>
    </source>
</evidence>